<dbReference type="InterPro" id="IPR050807">
    <property type="entry name" value="TransReg_Diox_bact_type"/>
</dbReference>
<dbReference type="PROSITE" id="PS50943">
    <property type="entry name" value="HTH_CROC1"/>
    <property type="match status" value="1"/>
</dbReference>
<evidence type="ECO:0000256" key="3">
    <source>
        <dbReference type="ARBA" id="ARBA00022989"/>
    </source>
</evidence>
<feature type="transmembrane region" description="Helical" evidence="6">
    <location>
        <begin position="114"/>
        <end position="136"/>
    </location>
</feature>
<dbReference type="RefSeq" id="WP_377096336.1">
    <property type="nucleotide sequence ID" value="NZ_JBHTHU010000001.1"/>
</dbReference>
<sequence length="186" mass="20734">MKTGEFIRELRLKKGMTQEDLAAKTDVSARTIQRIENSEVDARAYTLQSIAAALEVDFETLNSVGNTCAPQPQINKGRIWLPLLHLSGLGNLLVPPLLIWVVKRNSVDKMREHGTAVLNFQLSILLYEMLAVTPAIFIPSVIFIKVTLLLIILNLFSAAVILINTLKVINGQHYKYPLSINILKST</sequence>
<dbReference type="CDD" id="cd00093">
    <property type="entry name" value="HTH_XRE"/>
    <property type="match status" value="1"/>
</dbReference>
<evidence type="ECO:0000259" key="7">
    <source>
        <dbReference type="PROSITE" id="PS50943"/>
    </source>
</evidence>
<evidence type="ECO:0000313" key="8">
    <source>
        <dbReference type="EMBL" id="MFD0748699.1"/>
    </source>
</evidence>
<evidence type="ECO:0000256" key="1">
    <source>
        <dbReference type="ARBA" id="ARBA00004141"/>
    </source>
</evidence>
<proteinExistence type="predicted"/>
<feature type="domain" description="HTH cro/C1-type" evidence="7">
    <location>
        <begin position="7"/>
        <end position="61"/>
    </location>
</feature>
<evidence type="ECO:0000256" key="5">
    <source>
        <dbReference type="ARBA" id="ARBA00023136"/>
    </source>
</evidence>
<protein>
    <submittedName>
        <fullName evidence="8">DUF4870 domain-containing protein</fullName>
    </submittedName>
</protein>
<dbReference type="PANTHER" id="PTHR46797">
    <property type="entry name" value="HTH-TYPE TRANSCRIPTIONAL REGULATOR"/>
    <property type="match status" value="1"/>
</dbReference>
<dbReference type="InterPro" id="IPR010982">
    <property type="entry name" value="Lambda_DNA-bd_dom_sf"/>
</dbReference>
<evidence type="ECO:0000256" key="2">
    <source>
        <dbReference type="ARBA" id="ARBA00022692"/>
    </source>
</evidence>
<dbReference type="Proteomes" id="UP001596958">
    <property type="component" value="Unassembled WGS sequence"/>
</dbReference>
<accession>A0ABW2YR73</accession>
<organism evidence="8 9">
    <name type="scientific">Mucilaginibacter calamicampi</name>
    <dbReference type="NCBI Taxonomy" id="1302352"/>
    <lineage>
        <taxon>Bacteria</taxon>
        <taxon>Pseudomonadati</taxon>
        <taxon>Bacteroidota</taxon>
        <taxon>Sphingobacteriia</taxon>
        <taxon>Sphingobacteriales</taxon>
        <taxon>Sphingobacteriaceae</taxon>
        <taxon>Mucilaginibacter</taxon>
    </lineage>
</organism>
<evidence type="ECO:0000256" key="4">
    <source>
        <dbReference type="ARBA" id="ARBA00023125"/>
    </source>
</evidence>
<evidence type="ECO:0000313" key="9">
    <source>
        <dbReference type="Proteomes" id="UP001596958"/>
    </source>
</evidence>
<gene>
    <name evidence="8" type="ORF">ACFQZS_01005</name>
</gene>
<keyword evidence="4" id="KW-0238">DNA-binding</keyword>
<name>A0ABW2YR73_9SPHI</name>
<evidence type="ECO:0000256" key="6">
    <source>
        <dbReference type="SAM" id="Phobius"/>
    </source>
</evidence>
<keyword evidence="9" id="KW-1185">Reference proteome</keyword>
<dbReference type="InterPro" id="IPR001387">
    <property type="entry name" value="Cro/C1-type_HTH"/>
</dbReference>
<dbReference type="Gene3D" id="1.10.260.40">
    <property type="entry name" value="lambda repressor-like DNA-binding domains"/>
    <property type="match status" value="1"/>
</dbReference>
<dbReference type="Pfam" id="PF09685">
    <property type="entry name" value="MamF_MmsF"/>
    <property type="match status" value="1"/>
</dbReference>
<keyword evidence="5 6" id="KW-0472">Membrane</keyword>
<dbReference type="PANTHER" id="PTHR46797:SF1">
    <property type="entry name" value="METHYLPHOSPHONATE SYNTHASE"/>
    <property type="match status" value="1"/>
</dbReference>
<keyword evidence="3 6" id="KW-1133">Transmembrane helix</keyword>
<dbReference type="SUPFAM" id="SSF47413">
    <property type="entry name" value="lambda repressor-like DNA-binding domains"/>
    <property type="match status" value="1"/>
</dbReference>
<feature type="transmembrane region" description="Helical" evidence="6">
    <location>
        <begin position="79"/>
        <end position="102"/>
    </location>
</feature>
<dbReference type="EMBL" id="JBHTHU010000001">
    <property type="protein sequence ID" value="MFD0748699.1"/>
    <property type="molecule type" value="Genomic_DNA"/>
</dbReference>
<feature type="transmembrane region" description="Helical" evidence="6">
    <location>
        <begin position="142"/>
        <end position="166"/>
    </location>
</feature>
<reference evidence="9" key="1">
    <citation type="journal article" date="2019" name="Int. J. Syst. Evol. Microbiol.">
        <title>The Global Catalogue of Microorganisms (GCM) 10K type strain sequencing project: providing services to taxonomists for standard genome sequencing and annotation.</title>
        <authorList>
            <consortium name="The Broad Institute Genomics Platform"/>
            <consortium name="The Broad Institute Genome Sequencing Center for Infectious Disease"/>
            <person name="Wu L."/>
            <person name="Ma J."/>
        </authorList>
    </citation>
    <scope>NUCLEOTIDE SEQUENCE [LARGE SCALE GENOMIC DNA]</scope>
    <source>
        <strain evidence="9">CCUG 63418</strain>
    </source>
</reference>
<keyword evidence="2 6" id="KW-0812">Transmembrane</keyword>
<dbReference type="SMART" id="SM00530">
    <property type="entry name" value="HTH_XRE"/>
    <property type="match status" value="1"/>
</dbReference>
<comment type="subcellular location">
    <subcellularLocation>
        <location evidence="1">Membrane</location>
        <topology evidence="1">Multi-pass membrane protein</topology>
    </subcellularLocation>
</comment>
<dbReference type="Pfam" id="PF01381">
    <property type="entry name" value="HTH_3"/>
    <property type="match status" value="1"/>
</dbReference>
<dbReference type="InterPro" id="IPR019109">
    <property type="entry name" value="MamF_MmsF"/>
</dbReference>
<comment type="caution">
    <text evidence="8">The sequence shown here is derived from an EMBL/GenBank/DDBJ whole genome shotgun (WGS) entry which is preliminary data.</text>
</comment>